<evidence type="ECO:0000256" key="1">
    <source>
        <dbReference type="SAM" id="MobiDB-lite"/>
    </source>
</evidence>
<dbReference type="EMBL" id="JASSZA010000019">
    <property type="protein sequence ID" value="KAK2087744.1"/>
    <property type="molecule type" value="Genomic_DNA"/>
</dbReference>
<dbReference type="Proteomes" id="UP001266305">
    <property type="component" value="Unassembled WGS sequence"/>
</dbReference>
<sequence length="155" mass="17788">MLIPQRYGKRDFMPQRRRAEGPQSQPFSMMLGELTSSACPHESWLSWPGSQPRWLTVYPHPPAGDQALVNNRSIHSQHHTCMRVTLHIGHIKTLTNMGTKTNSCPNHRAETHLVDTFLGHLQAEPYRHVKQWENKNPKPGETELAERCGKHRDAD</sequence>
<evidence type="ECO:0000313" key="3">
    <source>
        <dbReference type="Proteomes" id="UP001266305"/>
    </source>
</evidence>
<proteinExistence type="predicted"/>
<comment type="caution">
    <text evidence="2">The sequence shown here is derived from an EMBL/GenBank/DDBJ whole genome shotgun (WGS) entry which is preliminary data.</text>
</comment>
<protein>
    <submittedName>
        <fullName evidence="2">Uncharacterized protein</fullName>
    </submittedName>
</protein>
<evidence type="ECO:0000313" key="2">
    <source>
        <dbReference type="EMBL" id="KAK2087744.1"/>
    </source>
</evidence>
<gene>
    <name evidence="2" type="ORF">P7K49_033651</name>
</gene>
<keyword evidence="3" id="KW-1185">Reference proteome</keyword>
<feature type="region of interest" description="Disordered" evidence="1">
    <location>
        <begin position="1"/>
        <end position="25"/>
    </location>
</feature>
<reference evidence="2 3" key="1">
    <citation type="submission" date="2023-05" db="EMBL/GenBank/DDBJ databases">
        <title>B98-5 Cell Line De Novo Hybrid Assembly: An Optical Mapping Approach.</title>
        <authorList>
            <person name="Kananen K."/>
            <person name="Auerbach J.A."/>
            <person name="Kautto E."/>
            <person name="Blachly J.S."/>
        </authorList>
    </citation>
    <scope>NUCLEOTIDE SEQUENCE [LARGE SCALE GENOMIC DNA]</scope>
    <source>
        <strain evidence="2">B95-8</strain>
        <tissue evidence="2">Cell line</tissue>
    </source>
</reference>
<organism evidence="2 3">
    <name type="scientific">Saguinus oedipus</name>
    <name type="common">Cotton-top tamarin</name>
    <name type="synonym">Oedipomidas oedipus</name>
    <dbReference type="NCBI Taxonomy" id="9490"/>
    <lineage>
        <taxon>Eukaryota</taxon>
        <taxon>Metazoa</taxon>
        <taxon>Chordata</taxon>
        <taxon>Craniata</taxon>
        <taxon>Vertebrata</taxon>
        <taxon>Euteleostomi</taxon>
        <taxon>Mammalia</taxon>
        <taxon>Eutheria</taxon>
        <taxon>Euarchontoglires</taxon>
        <taxon>Primates</taxon>
        <taxon>Haplorrhini</taxon>
        <taxon>Platyrrhini</taxon>
        <taxon>Cebidae</taxon>
        <taxon>Callitrichinae</taxon>
        <taxon>Saguinus</taxon>
    </lineage>
</organism>
<feature type="region of interest" description="Disordered" evidence="1">
    <location>
        <begin position="132"/>
        <end position="155"/>
    </location>
</feature>
<feature type="compositionally biased region" description="Basic and acidic residues" evidence="1">
    <location>
        <begin position="8"/>
        <end position="20"/>
    </location>
</feature>
<accession>A0ABQ9TSX5</accession>
<name>A0ABQ9TSX5_SAGOE</name>